<evidence type="ECO:0000313" key="2">
    <source>
        <dbReference type="EMBL" id="KRL95587.1"/>
    </source>
</evidence>
<feature type="transmembrane region" description="Helical" evidence="1">
    <location>
        <begin position="117"/>
        <end position="137"/>
    </location>
</feature>
<feature type="transmembrane region" description="Helical" evidence="1">
    <location>
        <begin position="26"/>
        <end position="46"/>
    </location>
</feature>
<protein>
    <submittedName>
        <fullName evidence="2">Uncharacterized protein</fullName>
    </submittedName>
</protein>
<feature type="transmembrane region" description="Helical" evidence="1">
    <location>
        <begin position="52"/>
        <end position="71"/>
    </location>
</feature>
<evidence type="ECO:0000313" key="3">
    <source>
        <dbReference type="Proteomes" id="UP000051580"/>
    </source>
</evidence>
<feature type="transmembrane region" description="Helical" evidence="1">
    <location>
        <begin position="83"/>
        <end position="105"/>
    </location>
</feature>
<keyword evidence="1" id="KW-0812">Transmembrane</keyword>
<gene>
    <name evidence="2" type="ORF">FD28_GL002561</name>
</gene>
<keyword evidence="3" id="KW-1185">Reference proteome</keyword>
<comment type="caution">
    <text evidence="2">The sequence shown here is derived from an EMBL/GenBank/DDBJ whole genome shotgun (WGS) entry which is preliminary data.</text>
</comment>
<dbReference type="PATRIC" id="fig|1423753.3.peg.2690"/>
<dbReference type="AlphaFoldDB" id="A0A0R1UVX1"/>
<dbReference type="EMBL" id="AZFS01000046">
    <property type="protein sequence ID" value="KRL95587.1"/>
    <property type="molecule type" value="Genomic_DNA"/>
</dbReference>
<feature type="transmembrane region" description="Helical" evidence="1">
    <location>
        <begin position="218"/>
        <end position="240"/>
    </location>
</feature>
<name>A0A0R1UVX1_9LACO</name>
<accession>A0A0R1UVX1</accession>
<keyword evidence="1" id="KW-0472">Membrane</keyword>
<evidence type="ECO:0000256" key="1">
    <source>
        <dbReference type="SAM" id="Phobius"/>
    </source>
</evidence>
<keyword evidence="1" id="KW-1133">Transmembrane helix</keyword>
<feature type="transmembrane region" description="Helical" evidence="1">
    <location>
        <begin position="149"/>
        <end position="167"/>
    </location>
</feature>
<sequence>MTSILDKKTNKKTFFTNWTYGTRMRIFATLFVLLTIFFIKICHYFVGNGKLRLLFSALVILSLSLFYFAFSGNRWNLSQLKRIPYLLSNLIMLPIIGAFIIRLIIPIPAISEPIAAIFSMIKAIDAISIFLTANIFTTHLKSFATYRELAWAGICGVTVICWLLGLMDPSKSMIFSIFVTLIVQSFSLDFLALVKSIRHGNLSVEEYKNKLSKKEKDIFILFKYLSLITLFLVALSEFLVNSPVMAKIFSLLIGSKPSGLIGRGELVLLTMLIFCIVFMIVLFVLSYLFKFIKKRISIDTD</sequence>
<proteinExistence type="predicted"/>
<organism evidence="2 3">
    <name type="scientific">Levilactobacillus hammesii DSM 16381</name>
    <dbReference type="NCBI Taxonomy" id="1423753"/>
    <lineage>
        <taxon>Bacteria</taxon>
        <taxon>Bacillati</taxon>
        <taxon>Bacillota</taxon>
        <taxon>Bacilli</taxon>
        <taxon>Lactobacillales</taxon>
        <taxon>Lactobacillaceae</taxon>
        <taxon>Levilactobacillus</taxon>
    </lineage>
</organism>
<feature type="transmembrane region" description="Helical" evidence="1">
    <location>
        <begin position="266"/>
        <end position="289"/>
    </location>
</feature>
<dbReference type="Proteomes" id="UP000051580">
    <property type="component" value="Unassembled WGS sequence"/>
</dbReference>
<reference evidence="2 3" key="1">
    <citation type="journal article" date="2015" name="Genome Announc.">
        <title>Expanding the biotechnology potential of lactobacilli through comparative genomics of 213 strains and associated genera.</title>
        <authorList>
            <person name="Sun Z."/>
            <person name="Harris H.M."/>
            <person name="McCann A."/>
            <person name="Guo C."/>
            <person name="Argimon S."/>
            <person name="Zhang W."/>
            <person name="Yang X."/>
            <person name="Jeffery I.B."/>
            <person name="Cooney J.C."/>
            <person name="Kagawa T.F."/>
            <person name="Liu W."/>
            <person name="Song Y."/>
            <person name="Salvetti E."/>
            <person name="Wrobel A."/>
            <person name="Rasinkangas P."/>
            <person name="Parkhill J."/>
            <person name="Rea M.C."/>
            <person name="O'Sullivan O."/>
            <person name="Ritari J."/>
            <person name="Douillard F.P."/>
            <person name="Paul Ross R."/>
            <person name="Yang R."/>
            <person name="Briner A.E."/>
            <person name="Felis G.E."/>
            <person name="de Vos W.M."/>
            <person name="Barrangou R."/>
            <person name="Klaenhammer T.R."/>
            <person name="Caufield P.W."/>
            <person name="Cui Y."/>
            <person name="Zhang H."/>
            <person name="O'Toole P.W."/>
        </authorList>
    </citation>
    <scope>NUCLEOTIDE SEQUENCE [LARGE SCALE GENOMIC DNA]</scope>
    <source>
        <strain evidence="2 3">DSM 16381</strain>
    </source>
</reference>
<feature type="transmembrane region" description="Helical" evidence="1">
    <location>
        <begin position="173"/>
        <end position="197"/>
    </location>
</feature>